<dbReference type="KEGG" id="ppsr:I6J18_18375"/>
<dbReference type="PANTHER" id="PTHR11601">
    <property type="entry name" value="CYSTEINE DESULFURYLASE FAMILY MEMBER"/>
    <property type="match status" value="1"/>
</dbReference>
<dbReference type="Gene3D" id="1.10.260.50">
    <property type="match status" value="1"/>
</dbReference>
<protein>
    <submittedName>
        <fullName evidence="9">Cysteine desulfurase</fullName>
    </submittedName>
</protein>
<dbReference type="InterPro" id="IPR000192">
    <property type="entry name" value="Aminotrans_V_dom"/>
</dbReference>
<dbReference type="AlphaFoldDB" id="A0A974NKN0"/>
<dbReference type="PANTHER" id="PTHR11601:SF50">
    <property type="entry name" value="CYSTEINE DESULFURASE ISCS 2-RELATED"/>
    <property type="match status" value="1"/>
</dbReference>
<keyword evidence="6" id="KW-0411">Iron-sulfur</keyword>
<dbReference type="Proteomes" id="UP000595254">
    <property type="component" value="Chromosome"/>
</dbReference>
<keyword evidence="7" id="KW-0175">Coiled coil</keyword>
<proteinExistence type="inferred from homology"/>
<dbReference type="InterPro" id="IPR016454">
    <property type="entry name" value="Cysteine_dSase"/>
</dbReference>
<dbReference type="InterPro" id="IPR015421">
    <property type="entry name" value="PyrdxlP-dep_Trfase_major"/>
</dbReference>
<evidence type="ECO:0000256" key="1">
    <source>
        <dbReference type="ARBA" id="ARBA00001933"/>
    </source>
</evidence>
<keyword evidence="5" id="KW-0408">Iron</keyword>
<evidence type="ECO:0000256" key="6">
    <source>
        <dbReference type="ARBA" id="ARBA00023014"/>
    </source>
</evidence>
<dbReference type="FunFam" id="3.40.640.10:FF:000084">
    <property type="entry name" value="IscS-like cysteine desulfurase"/>
    <property type="match status" value="1"/>
</dbReference>
<dbReference type="RefSeq" id="WP_040376486.1">
    <property type="nucleotide sequence ID" value="NZ_CP068053.1"/>
</dbReference>
<dbReference type="SUPFAM" id="SSF53383">
    <property type="entry name" value="PLP-dependent transferases"/>
    <property type="match status" value="1"/>
</dbReference>
<dbReference type="Pfam" id="PF00266">
    <property type="entry name" value="Aminotran_5"/>
    <property type="match status" value="1"/>
</dbReference>
<sequence length="378" mass="41277">MIYFDNSATTKPYPEVIESFAKVAGEYFGNPSSLHGLGASAERLLQKARKQIADLLHTTPSEIVFTSGGTEGNNLAIKGAVHAAAKNGNHIITTEMEHASVLETCRSLEQEGFEVTYLPVTKDGSIVLSDLIHAIREDTILVSIMHVNNEIGSIQPIEEIGRYLADFPKIMFHVDHVQGIGKVPLDFNKCHIDLCTMSGHKFHGLKGTGILYVRSHVKLSPLFTGGNQESKFRSGTENVAGIVAMAKALRMTLNKQNQASDVAEIRDYLMSELKKIEGVKINSPESGAPHIVNFSIPGIKSEVFIHALEESGIFASTTSACSSKNKAISETVLAMFHDLSRAESVIRISTSYENNLEEAKAVIQAVIEKMAKLQKVMR</sequence>
<dbReference type="GO" id="GO:0031071">
    <property type="term" value="F:cysteine desulfurase activity"/>
    <property type="evidence" value="ECO:0007669"/>
    <property type="project" value="UniProtKB-ARBA"/>
</dbReference>
<reference evidence="9 10" key="1">
    <citation type="submission" date="2021-01" db="EMBL/GenBank/DDBJ databases">
        <title>FDA dAtabase for Regulatory Grade micrObial Sequences (FDA-ARGOS): Supporting development and validation of Infectious Disease Dx tests.</title>
        <authorList>
            <person name="Nelson B."/>
            <person name="Plummer A."/>
            <person name="Tallon L."/>
            <person name="Sadzewicz L."/>
            <person name="Zhao X."/>
            <person name="Boylan J."/>
            <person name="Ott S."/>
            <person name="Bowen H."/>
            <person name="Vavikolanu K."/>
            <person name="Mehta A."/>
            <person name="Aluvathingal J."/>
            <person name="Nadendla S."/>
            <person name="Myers T."/>
            <person name="Yan Y."/>
            <person name="Sichtig H."/>
        </authorList>
    </citation>
    <scope>NUCLEOTIDE SEQUENCE [LARGE SCALE GENOMIC DNA]</scope>
    <source>
        <strain evidence="9 10">FDAARGOS_1161</strain>
    </source>
</reference>
<evidence type="ECO:0000256" key="5">
    <source>
        <dbReference type="ARBA" id="ARBA00023004"/>
    </source>
</evidence>
<dbReference type="InterPro" id="IPR015424">
    <property type="entry name" value="PyrdxlP-dep_Trfase"/>
</dbReference>
<comment type="similarity">
    <text evidence="2">Belongs to the class-V pyridoxal-phosphate-dependent aminotransferase family. NifS/IscS subfamily.</text>
</comment>
<dbReference type="Gene3D" id="3.90.1150.10">
    <property type="entry name" value="Aspartate Aminotransferase, domain 1"/>
    <property type="match status" value="1"/>
</dbReference>
<accession>A0A974NKN0</accession>
<dbReference type="EMBL" id="CP068053">
    <property type="protein sequence ID" value="QQS99537.1"/>
    <property type="molecule type" value="Genomic_DNA"/>
</dbReference>
<keyword evidence="10" id="KW-1185">Reference proteome</keyword>
<dbReference type="NCBIfam" id="NF002806">
    <property type="entry name" value="PRK02948.1"/>
    <property type="match status" value="1"/>
</dbReference>
<dbReference type="GO" id="GO:0051536">
    <property type="term" value="F:iron-sulfur cluster binding"/>
    <property type="evidence" value="ECO:0007669"/>
    <property type="project" value="UniProtKB-KW"/>
</dbReference>
<dbReference type="PIRSF" id="PIRSF005572">
    <property type="entry name" value="NifS"/>
    <property type="match status" value="1"/>
</dbReference>
<evidence type="ECO:0000259" key="8">
    <source>
        <dbReference type="Pfam" id="PF00266"/>
    </source>
</evidence>
<evidence type="ECO:0000256" key="3">
    <source>
        <dbReference type="ARBA" id="ARBA00022723"/>
    </source>
</evidence>
<dbReference type="InterPro" id="IPR015422">
    <property type="entry name" value="PyrdxlP-dep_Trfase_small"/>
</dbReference>
<keyword evidence="3" id="KW-0479">Metal-binding</keyword>
<evidence type="ECO:0000313" key="10">
    <source>
        <dbReference type="Proteomes" id="UP000595254"/>
    </source>
</evidence>
<evidence type="ECO:0000256" key="4">
    <source>
        <dbReference type="ARBA" id="ARBA00022898"/>
    </source>
</evidence>
<comment type="cofactor">
    <cofactor evidence="1">
        <name>pyridoxal 5'-phosphate</name>
        <dbReference type="ChEBI" id="CHEBI:597326"/>
    </cofactor>
</comment>
<evidence type="ECO:0000256" key="7">
    <source>
        <dbReference type="SAM" id="Coils"/>
    </source>
</evidence>
<dbReference type="GO" id="GO:0046872">
    <property type="term" value="F:metal ion binding"/>
    <property type="evidence" value="ECO:0007669"/>
    <property type="project" value="UniProtKB-KW"/>
</dbReference>
<evidence type="ECO:0000256" key="2">
    <source>
        <dbReference type="ARBA" id="ARBA00006490"/>
    </source>
</evidence>
<feature type="coiled-coil region" evidence="7">
    <location>
        <begin position="349"/>
        <end position="376"/>
    </location>
</feature>
<gene>
    <name evidence="9" type="ORF">I6J18_18375</name>
</gene>
<evidence type="ECO:0000313" key="9">
    <source>
        <dbReference type="EMBL" id="QQS99537.1"/>
    </source>
</evidence>
<dbReference type="Gene3D" id="3.40.640.10">
    <property type="entry name" value="Type I PLP-dependent aspartate aminotransferase-like (Major domain)"/>
    <property type="match status" value="1"/>
</dbReference>
<organism evidence="9 10">
    <name type="scientific">Peribacillus psychrosaccharolyticus</name>
    <name type="common">Bacillus psychrosaccharolyticus</name>
    <dbReference type="NCBI Taxonomy" id="1407"/>
    <lineage>
        <taxon>Bacteria</taxon>
        <taxon>Bacillati</taxon>
        <taxon>Bacillota</taxon>
        <taxon>Bacilli</taxon>
        <taxon>Bacillales</taxon>
        <taxon>Bacillaceae</taxon>
        <taxon>Peribacillus</taxon>
    </lineage>
</organism>
<name>A0A974NKN0_PERPY</name>
<keyword evidence="4" id="KW-0663">Pyridoxal phosphate</keyword>
<feature type="domain" description="Aminotransferase class V" evidence="8">
    <location>
        <begin position="2"/>
        <end position="361"/>
    </location>
</feature>